<dbReference type="PANTHER" id="PTHR14097">
    <property type="entry name" value="OXIDOREDUCTASE HTATIP2"/>
    <property type="match status" value="1"/>
</dbReference>
<reference evidence="2" key="1">
    <citation type="submission" date="2021-02" db="EMBL/GenBank/DDBJ databases">
        <title>Genome sequence Cadophora malorum strain M34.</title>
        <authorList>
            <person name="Stefanovic E."/>
            <person name="Vu D."/>
            <person name="Scully C."/>
            <person name="Dijksterhuis J."/>
            <person name="Roader J."/>
            <person name="Houbraken J."/>
        </authorList>
    </citation>
    <scope>NUCLEOTIDE SEQUENCE</scope>
    <source>
        <strain evidence="2">M34</strain>
    </source>
</reference>
<keyword evidence="3" id="KW-1185">Reference proteome</keyword>
<gene>
    <name evidence="2" type="ORF">IFR04_013948</name>
</gene>
<dbReference type="Gene3D" id="3.40.50.720">
    <property type="entry name" value="NAD(P)-binding Rossmann-like Domain"/>
    <property type="match status" value="2"/>
</dbReference>
<evidence type="ECO:0000313" key="2">
    <source>
        <dbReference type="EMBL" id="KAG4412905.1"/>
    </source>
</evidence>
<dbReference type="Proteomes" id="UP000664132">
    <property type="component" value="Unassembled WGS sequence"/>
</dbReference>
<organism evidence="2 3">
    <name type="scientific">Cadophora malorum</name>
    <dbReference type="NCBI Taxonomy" id="108018"/>
    <lineage>
        <taxon>Eukaryota</taxon>
        <taxon>Fungi</taxon>
        <taxon>Dikarya</taxon>
        <taxon>Ascomycota</taxon>
        <taxon>Pezizomycotina</taxon>
        <taxon>Leotiomycetes</taxon>
        <taxon>Helotiales</taxon>
        <taxon>Ploettnerulaceae</taxon>
        <taxon>Cadophora</taxon>
    </lineage>
</organism>
<dbReference type="AlphaFoldDB" id="A0A8H7T1K7"/>
<dbReference type="PANTHER" id="PTHR14097:SF8">
    <property type="entry name" value="NAD(P)-BINDING DOMAIN-CONTAINING PROTEIN"/>
    <property type="match status" value="1"/>
</dbReference>
<accession>A0A8H7T1K7</accession>
<dbReference type="InterPro" id="IPR036291">
    <property type="entry name" value="NAD(P)-bd_dom_sf"/>
</dbReference>
<evidence type="ECO:0000313" key="3">
    <source>
        <dbReference type="Proteomes" id="UP000664132"/>
    </source>
</evidence>
<name>A0A8H7T1K7_9HELO</name>
<feature type="region of interest" description="Disordered" evidence="1">
    <location>
        <begin position="111"/>
        <end position="132"/>
    </location>
</feature>
<dbReference type="OrthoDB" id="9975943at2759"/>
<feature type="non-terminal residue" evidence="2">
    <location>
        <position position="227"/>
    </location>
</feature>
<sequence length="227" mass="24823">MHLVLTGATGLVGSAVLQTMLATPAISKISILSRRSVAQAEGHAKARVILHKDFAEYADDVLDGLKDVKGVVWALGISATQVGKECVSPYRIYVFLLSIWVFVLWSPEETKPRDNETQEESPPASRDIANLTSKHNREYERIHLTYPLSFARALSKTTSPSPLTFIYVSGEGATPTPSILTAHWALTKGRAESSLLALSKDPAYNNLRPFSVRPGGVDMTDHEEIHG</sequence>
<dbReference type="SUPFAM" id="SSF51735">
    <property type="entry name" value="NAD(P)-binding Rossmann-fold domains"/>
    <property type="match status" value="1"/>
</dbReference>
<proteinExistence type="predicted"/>
<dbReference type="EMBL" id="JAFJYH010000345">
    <property type="protein sequence ID" value="KAG4412905.1"/>
    <property type="molecule type" value="Genomic_DNA"/>
</dbReference>
<comment type="caution">
    <text evidence="2">The sequence shown here is derived from an EMBL/GenBank/DDBJ whole genome shotgun (WGS) entry which is preliminary data.</text>
</comment>
<evidence type="ECO:0000256" key="1">
    <source>
        <dbReference type="SAM" id="MobiDB-lite"/>
    </source>
</evidence>
<evidence type="ECO:0008006" key="4">
    <source>
        <dbReference type="Google" id="ProtNLM"/>
    </source>
</evidence>
<protein>
    <recommendedName>
        <fullName evidence="4">NAD(P)-binding domain-containing protein</fullName>
    </recommendedName>
</protein>